<feature type="non-terminal residue" evidence="1">
    <location>
        <position position="52"/>
    </location>
</feature>
<protein>
    <submittedName>
        <fullName evidence="1">Uncharacterized protein</fullName>
    </submittedName>
</protein>
<name>X0RYE7_9ZZZZ</name>
<dbReference type="EMBL" id="BARS01002854">
    <property type="protein sequence ID" value="GAF73838.1"/>
    <property type="molecule type" value="Genomic_DNA"/>
</dbReference>
<dbReference type="AlphaFoldDB" id="X0RYE7"/>
<reference evidence="1" key="1">
    <citation type="journal article" date="2014" name="Front. Microbiol.">
        <title>High frequency of phylogenetically diverse reductive dehalogenase-homologous genes in deep subseafloor sedimentary metagenomes.</title>
        <authorList>
            <person name="Kawai M."/>
            <person name="Futagami T."/>
            <person name="Toyoda A."/>
            <person name="Takaki Y."/>
            <person name="Nishi S."/>
            <person name="Hori S."/>
            <person name="Arai W."/>
            <person name="Tsubouchi T."/>
            <person name="Morono Y."/>
            <person name="Uchiyama I."/>
            <person name="Ito T."/>
            <person name="Fujiyama A."/>
            <person name="Inagaki F."/>
            <person name="Takami H."/>
        </authorList>
    </citation>
    <scope>NUCLEOTIDE SEQUENCE</scope>
    <source>
        <strain evidence="1">Expedition CK06-06</strain>
    </source>
</reference>
<evidence type="ECO:0000313" key="1">
    <source>
        <dbReference type="EMBL" id="GAF73838.1"/>
    </source>
</evidence>
<proteinExistence type="predicted"/>
<gene>
    <name evidence="1" type="ORF">S01H1_05479</name>
</gene>
<organism evidence="1">
    <name type="scientific">marine sediment metagenome</name>
    <dbReference type="NCBI Taxonomy" id="412755"/>
    <lineage>
        <taxon>unclassified sequences</taxon>
        <taxon>metagenomes</taxon>
        <taxon>ecological metagenomes</taxon>
    </lineage>
</organism>
<comment type="caution">
    <text evidence="1">The sequence shown here is derived from an EMBL/GenBank/DDBJ whole genome shotgun (WGS) entry which is preliminary data.</text>
</comment>
<sequence>MNKIIKNMIFLVLILFIAVNVYSAEVEVNSEISEICVYTDSALINRVAHLEL</sequence>
<accession>X0RYE7</accession>